<sequence>MTDSAPPPPAPERRARPAPARMAPLARLPVFFALSGRRVVLAGGSEAAAWKAELLSAAGAHVEVFAVDPCEDLLALAAAPPDGPLILIARDWTPEDLAGAALAIGAFEDDPDCARFADAAHAAGVPVNVVDKPAFCDFAFGAIVNRSPLVVGISTDGAAPVFGQAVRAKIEAVIPQGFKRWAEAARSWRPAVSALALSYQGRRSFWERFTRAALETPEDEPSEALREQFLARAEVERTDTPRGSVALVGAGPGDPELLTLKAVRVLQSADVVLYDDLVAPAVLDVARREARKMLVGKTGYKPSCKQDDINALMVSLAKQGKRVVRLKGGDPMVFGRAGEEITAARNAGLPVDVVPGITAAQGAASRLSVSLTHRDHARRLQFVTAHARDGKLPRDLDWQALADPAATTVVYMPQRTWGELSAKAMAAGLDPATPAIALFSATRPQERQVPATVATLQAALEAAVADGASGPCLVLFGHAIGEAAAFALPREVAEEAEKAHAAQG</sequence>
<dbReference type="Gene3D" id="3.30.950.10">
    <property type="entry name" value="Methyltransferase, Cobalt-precorrin-4 Transmethylase, Domain 2"/>
    <property type="match status" value="1"/>
</dbReference>
<dbReference type="Pfam" id="PF00590">
    <property type="entry name" value="TP_methylase"/>
    <property type="match status" value="1"/>
</dbReference>
<dbReference type="InterPro" id="IPR050161">
    <property type="entry name" value="Siro_Cobalamin_biosynth"/>
</dbReference>
<dbReference type="NCBIfam" id="TIGR01469">
    <property type="entry name" value="cobA_cysG_Cterm"/>
    <property type="match status" value="1"/>
</dbReference>
<dbReference type="SUPFAM" id="SSF51735">
    <property type="entry name" value="NAD(P)-binding Rossmann-fold domains"/>
    <property type="match status" value="1"/>
</dbReference>
<dbReference type="NCBIfam" id="TIGR01470">
    <property type="entry name" value="cysG_Nterm"/>
    <property type="match status" value="1"/>
</dbReference>
<dbReference type="CDD" id="cd11642">
    <property type="entry name" value="SUMT"/>
    <property type="match status" value="1"/>
</dbReference>
<dbReference type="Gene3D" id="3.40.50.720">
    <property type="entry name" value="NAD(P)-binding Rossmann-like Domain"/>
    <property type="match status" value="1"/>
</dbReference>
<dbReference type="SUPFAM" id="SSF75615">
    <property type="entry name" value="Siroheme synthase middle domains-like"/>
    <property type="match status" value="1"/>
</dbReference>
<evidence type="ECO:0000256" key="3">
    <source>
        <dbReference type="ARBA" id="ARBA00022573"/>
    </source>
</evidence>
<evidence type="ECO:0000256" key="15">
    <source>
        <dbReference type="RuleBase" id="RU003960"/>
    </source>
</evidence>
<keyword evidence="4 15" id="KW-0489">Methyltransferase</keyword>
<dbReference type="SUPFAM" id="SSF53790">
    <property type="entry name" value="Tetrapyrrole methylase"/>
    <property type="match status" value="1"/>
</dbReference>
<dbReference type="InterPro" id="IPR006367">
    <property type="entry name" value="Sirohaem_synthase_N"/>
</dbReference>
<dbReference type="PANTHER" id="PTHR45790">
    <property type="entry name" value="SIROHEME SYNTHASE-RELATED"/>
    <property type="match status" value="1"/>
</dbReference>
<evidence type="ECO:0000256" key="6">
    <source>
        <dbReference type="ARBA" id="ARBA00022691"/>
    </source>
</evidence>
<comment type="pathway">
    <text evidence="12">Porphyrin-containing compound metabolism; siroheme biosynthesis; precorrin-2 from uroporphyrinogen III: step 1/1.</text>
</comment>
<dbReference type="InterPro" id="IPR036291">
    <property type="entry name" value="NAD(P)-bd_dom_sf"/>
</dbReference>
<dbReference type="UniPathway" id="UPA00262">
    <property type="reaction ID" value="UER00211"/>
</dbReference>
<protein>
    <submittedName>
        <fullName evidence="17">Uroporphyrin-III C-methyltransferase / precorrin-2 dehydrogenase / sirohydrochlorin ferrochelatase</fullName>
    </submittedName>
</protein>
<dbReference type="GO" id="GO:0051287">
    <property type="term" value="F:NAD binding"/>
    <property type="evidence" value="ECO:0007669"/>
    <property type="project" value="InterPro"/>
</dbReference>
<dbReference type="PIRSF" id="PIRSF036426">
    <property type="entry name" value="Sirohaem_synth"/>
    <property type="match status" value="1"/>
</dbReference>
<dbReference type="GO" id="GO:0004851">
    <property type="term" value="F:uroporphyrin-III C-methyltransferase activity"/>
    <property type="evidence" value="ECO:0007669"/>
    <property type="project" value="InterPro"/>
</dbReference>
<dbReference type="InterPro" id="IPR006366">
    <property type="entry name" value="CobA/CysG_C"/>
</dbReference>
<comment type="pathway">
    <text evidence="1">Porphyrin-containing compound metabolism; siroheme biosynthesis; sirohydrochlorin from precorrin-2: step 1/1.</text>
</comment>
<dbReference type="GO" id="GO:0032259">
    <property type="term" value="P:methylation"/>
    <property type="evidence" value="ECO:0007669"/>
    <property type="project" value="UniProtKB-KW"/>
</dbReference>
<reference evidence="18" key="1">
    <citation type="submission" date="2016-10" db="EMBL/GenBank/DDBJ databases">
        <authorList>
            <person name="Varghese N."/>
            <person name="Submissions S."/>
        </authorList>
    </citation>
    <scope>NUCLEOTIDE SEQUENCE [LARGE SCALE GENOMIC DNA]</scope>
    <source>
        <strain evidence="18">CGMCC 1.1761</strain>
    </source>
</reference>
<dbReference type="InterPro" id="IPR000878">
    <property type="entry name" value="4pyrrol_Mease"/>
</dbReference>
<dbReference type="NCBIfam" id="NF007922">
    <property type="entry name" value="PRK10637.1"/>
    <property type="match status" value="1"/>
</dbReference>
<proteinExistence type="inferred from homology"/>
<dbReference type="InterPro" id="IPR014777">
    <property type="entry name" value="4pyrrole_Mease_sub1"/>
</dbReference>
<dbReference type="InterPro" id="IPR003043">
    <property type="entry name" value="Uropor_MeTrfase_CS"/>
</dbReference>
<evidence type="ECO:0000259" key="16">
    <source>
        <dbReference type="Pfam" id="PF00590"/>
    </source>
</evidence>
<evidence type="ECO:0000256" key="13">
    <source>
        <dbReference type="ARBA" id="ARBA00047561"/>
    </source>
</evidence>
<feature type="domain" description="Tetrapyrrole methylase" evidence="16">
    <location>
        <begin position="245"/>
        <end position="456"/>
    </location>
</feature>
<keyword evidence="8" id="KW-0520">NAD</keyword>
<dbReference type="AlphaFoldDB" id="A0A1G4RWK4"/>
<comment type="catalytic activity">
    <reaction evidence="13">
        <text>precorrin-2 + NAD(+) = sirohydrochlorin + NADH + 2 H(+)</text>
        <dbReference type="Rhea" id="RHEA:15613"/>
        <dbReference type="ChEBI" id="CHEBI:15378"/>
        <dbReference type="ChEBI" id="CHEBI:57540"/>
        <dbReference type="ChEBI" id="CHEBI:57945"/>
        <dbReference type="ChEBI" id="CHEBI:58351"/>
        <dbReference type="ChEBI" id="CHEBI:58827"/>
        <dbReference type="EC" id="1.3.1.76"/>
    </reaction>
</comment>
<accession>A0A1G4RWK4</accession>
<dbReference type="PANTHER" id="PTHR45790:SF3">
    <property type="entry name" value="S-ADENOSYL-L-METHIONINE-DEPENDENT UROPORPHYRINOGEN III METHYLTRANSFERASE, CHLOROPLASTIC"/>
    <property type="match status" value="1"/>
</dbReference>
<keyword evidence="6" id="KW-0949">S-adenosyl-L-methionine</keyword>
<dbReference type="RefSeq" id="WP_091438518.1">
    <property type="nucleotide sequence ID" value="NZ_FMTP01000002.1"/>
</dbReference>
<dbReference type="GO" id="GO:0009236">
    <property type="term" value="P:cobalamin biosynthetic process"/>
    <property type="evidence" value="ECO:0007669"/>
    <property type="project" value="UniProtKB-KW"/>
</dbReference>
<evidence type="ECO:0000256" key="9">
    <source>
        <dbReference type="ARBA" id="ARBA00023239"/>
    </source>
</evidence>
<dbReference type="PROSITE" id="PS00840">
    <property type="entry name" value="SUMT_2"/>
    <property type="match status" value="1"/>
</dbReference>
<keyword evidence="3" id="KW-0169">Cobalamin biosynthesis</keyword>
<dbReference type="Gene3D" id="3.30.160.110">
    <property type="entry name" value="Siroheme synthase, domain 2"/>
    <property type="match status" value="1"/>
</dbReference>
<dbReference type="InterPro" id="IPR014776">
    <property type="entry name" value="4pyrrole_Mease_sub2"/>
</dbReference>
<keyword evidence="9" id="KW-0456">Lyase</keyword>
<gene>
    <name evidence="17" type="ORF">SAMN05660859_1984</name>
</gene>
<evidence type="ECO:0000256" key="14">
    <source>
        <dbReference type="PIRSR" id="PIRSR036426-1"/>
    </source>
</evidence>
<dbReference type="NCBIfam" id="NF004790">
    <property type="entry name" value="PRK06136.1"/>
    <property type="match status" value="1"/>
</dbReference>
<dbReference type="Pfam" id="PF13241">
    <property type="entry name" value="NAD_binding_7"/>
    <property type="match status" value="1"/>
</dbReference>
<dbReference type="GO" id="GO:0051266">
    <property type="term" value="F:sirohydrochlorin ferrochelatase activity"/>
    <property type="evidence" value="ECO:0007669"/>
    <property type="project" value="InterPro"/>
</dbReference>
<feature type="active site" description="Proton donor" evidence="14">
    <location>
        <position position="297"/>
    </location>
</feature>
<evidence type="ECO:0000256" key="7">
    <source>
        <dbReference type="ARBA" id="ARBA00023002"/>
    </source>
</evidence>
<dbReference type="GO" id="GO:0019354">
    <property type="term" value="P:siroheme biosynthetic process"/>
    <property type="evidence" value="ECO:0007669"/>
    <property type="project" value="UniProtKB-UniPathway"/>
</dbReference>
<evidence type="ECO:0000256" key="5">
    <source>
        <dbReference type="ARBA" id="ARBA00022679"/>
    </source>
</evidence>
<evidence type="ECO:0000256" key="2">
    <source>
        <dbReference type="ARBA" id="ARBA00005879"/>
    </source>
</evidence>
<evidence type="ECO:0000256" key="4">
    <source>
        <dbReference type="ARBA" id="ARBA00022603"/>
    </source>
</evidence>
<evidence type="ECO:0000256" key="12">
    <source>
        <dbReference type="ARBA" id="ARBA00025705"/>
    </source>
</evidence>
<keyword evidence="18" id="KW-1185">Reference proteome</keyword>
<dbReference type="InterPro" id="IPR012409">
    <property type="entry name" value="Sirohaem_synth"/>
</dbReference>
<dbReference type="InterPro" id="IPR035996">
    <property type="entry name" value="4pyrrol_Methylase_sf"/>
</dbReference>
<dbReference type="Proteomes" id="UP000198889">
    <property type="component" value="Unassembled WGS sequence"/>
</dbReference>
<keyword evidence="5 15" id="KW-0808">Transferase</keyword>
<name>A0A1G4RWK4_9HYPH</name>
<evidence type="ECO:0000256" key="1">
    <source>
        <dbReference type="ARBA" id="ARBA00005010"/>
    </source>
</evidence>
<dbReference type="PROSITE" id="PS00839">
    <property type="entry name" value="SUMT_1"/>
    <property type="match status" value="1"/>
</dbReference>
<organism evidence="17 18">
    <name type="scientific">Ancylobacter rudongensis</name>
    <dbReference type="NCBI Taxonomy" id="177413"/>
    <lineage>
        <taxon>Bacteria</taxon>
        <taxon>Pseudomonadati</taxon>
        <taxon>Pseudomonadota</taxon>
        <taxon>Alphaproteobacteria</taxon>
        <taxon>Hyphomicrobiales</taxon>
        <taxon>Xanthobacteraceae</taxon>
        <taxon>Ancylobacter</taxon>
    </lineage>
</organism>
<dbReference type="GO" id="GO:0043115">
    <property type="term" value="F:precorrin-2 dehydrogenase activity"/>
    <property type="evidence" value="ECO:0007669"/>
    <property type="project" value="UniProtKB-EC"/>
</dbReference>
<dbReference type="Gene3D" id="3.40.1010.10">
    <property type="entry name" value="Cobalt-precorrin-4 Transmethylase, Domain 1"/>
    <property type="match status" value="1"/>
</dbReference>
<evidence type="ECO:0000313" key="18">
    <source>
        <dbReference type="Proteomes" id="UP000198889"/>
    </source>
</evidence>
<dbReference type="FunFam" id="3.40.1010.10:FF:000001">
    <property type="entry name" value="Siroheme synthase"/>
    <property type="match status" value="1"/>
</dbReference>
<evidence type="ECO:0000256" key="10">
    <source>
        <dbReference type="ARBA" id="ARBA00023244"/>
    </source>
</evidence>
<evidence type="ECO:0000256" key="11">
    <source>
        <dbReference type="ARBA" id="ARBA00023268"/>
    </source>
</evidence>
<keyword evidence="11" id="KW-0511">Multifunctional enzyme</keyword>
<keyword evidence="7" id="KW-0560">Oxidoreductase</keyword>
<keyword evidence="10" id="KW-0627">Porphyrin biosynthesis</keyword>
<dbReference type="EMBL" id="FMTP01000002">
    <property type="protein sequence ID" value="SCW61097.1"/>
    <property type="molecule type" value="Genomic_DNA"/>
</dbReference>
<evidence type="ECO:0000313" key="17">
    <source>
        <dbReference type="EMBL" id="SCW61097.1"/>
    </source>
</evidence>
<feature type="active site" description="Proton acceptor" evidence="14">
    <location>
        <position position="275"/>
    </location>
</feature>
<comment type="similarity">
    <text evidence="2 15">Belongs to the precorrin methyltransferase family.</text>
</comment>
<dbReference type="STRING" id="177413.SAMN05660859_1984"/>
<evidence type="ECO:0000256" key="8">
    <source>
        <dbReference type="ARBA" id="ARBA00023027"/>
    </source>
</evidence>